<feature type="compositionally biased region" description="Low complexity" evidence="1">
    <location>
        <begin position="186"/>
        <end position="217"/>
    </location>
</feature>
<dbReference type="InterPro" id="IPR022709">
    <property type="entry name" value="SCAI"/>
</dbReference>
<dbReference type="Proteomes" id="UP001150569">
    <property type="component" value="Unassembled WGS sequence"/>
</dbReference>
<dbReference type="EMBL" id="JANBPT010000213">
    <property type="protein sequence ID" value="KAJ1925676.1"/>
    <property type="molecule type" value="Genomic_DNA"/>
</dbReference>
<dbReference type="GO" id="GO:0006351">
    <property type="term" value="P:DNA-templated transcription"/>
    <property type="evidence" value="ECO:0007669"/>
    <property type="project" value="InterPro"/>
</dbReference>
<dbReference type="GO" id="GO:0003714">
    <property type="term" value="F:transcription corepressor activity"/>
    <property type="evidence" value="ECO:0007669"/>
    <property type="project" value="InterPro"/>
</dbReference>
<feature type="compositionally biased region" description="Polar residues" evidence="1">
    <location>
        <begin position="53"/>
        <end position="75"/>
    </location>
</feature>
<feature type="compositionally biased region" description="Basic and acidic residues" evidence="1">
    <location>
        <begin position="81"/>
        <end position="92"/>
    </location>
</feature>
<gene>
    <name evidence="2" type="ORF">IWQ60_004417</name>
</gene>
<reference evidence="2" key="1">
    <citation type="submission" date="2022-07" db="EMBL/GenBank/DDBJ databases">
        <title>Phylogenomic reconstructions and comparative analyses of Kickxellomycotina fungi.</title>
        <authorList>
            <person name="Reynolds N.K."/>
            <person name="Stajich J.E."/>
            <person name="Barry K."/>
            <person name="Grigoriev I.V."/>
            <person name="Crous P."/>
            <person name="Smith M.E."/>
        </authorList>
    </citation>
    <scope>NUCLEOTIDE SEQUENCE</scope>
    <source>
        <strain evidence="2">RSA 861</strain>
    </source>
</reference>
<feature type="compositionally biased region" description="Low complexity" evidence="1">
    <location>
        <begin position="643"/>
        <end position="661"/>
    </location>
</feature>
<feature type="region of interest" description="Disordered" evidence="1">
    <location>
        <begin position="866"/>
        <end position="932"/>
    </location>
</feature>
<dbReference type="AlphaFoldDB" id="A0A9W8DZD8"/>
<dbReference type="Pfam" id="PF12070">
    <property type="entry name" value="SCAI"/>
    <property type="match status" value="1"/>
</dbReference>
<protein>
    <submittedName>
        <fullName evidence="2">Uncharacterized protein</fullName>
    </submittedName>
</protein>
<name>A0A9W8DZD8_9FUNG</name>
<dbReference type="OrthoDB" id="525027at2759"/>
<feature type="region of interest" description="Disordered" evidence="1">
    <location>
        <begin position="1"/>
        <end position="125"/>
    </location>
</feature>
<evidence type="ECO:0000256" key="1">
    <source>
        <dbReference type="SAM" id="MobiDB-lite"/>
    </source>
</evidence>
<feature type="compositionally biased region" description="Polar residues" evidence="1">
    <location>
        <begin position="528"/>
        <end position="542"/>
    </location>
</feature>
<feature type="region of interest" description="Disordered" evidence="1">
    <location>
        <begin position="137"/>
        <end position="223"/>
    </location>
</feature>
<feature type="compositionally biased region" description="Polar residues" evidence="1">
    <location>
        <begin position="17"/>
        <end position="36"/>
    </location>
</feature>
<sequence length="932" mass="100980">MAKRKQAFHTDEPLTVGLTQDSDTPTQPGDESQPDTQHPHLGPTTPAAARHSPPSQSAGSRVPSQEPMSQDSVATQKRYKTTNEGHSDDSSRSHSGSPTQDTSPQNQVPQPPGPPRKYGSSLGDLVAAATLAESVPAGELPSKHHNASARNSRTTSPDRHPAPATEANHPAPITVEPTASNGVHLAPPTNASTAGAPASTSTNNGPGANGNTNAPTGRSGRAIGTPRDIVEQFSYMLDKSQQLFAGLKEFTPLGTRPWQDYFKKTFEVYTRIWRFQQEHRAVLENPEHYGLKRYVIGEIASKIGQLYYHYYIRTSETNYLLESYTFYFAIRDRAYFRDIPETKNSALFIKKIRFYARFIVACVLLSDDDMAWRLLEESQALLDHYFRTCKPVDSKEWQLVMQEISTFLEAERRVIPRSLGSQQRLPVARRTCEHAIPGVDSAGRFHLQEVVVVGGYPTQFKFSELTVDMYRMIMSLEYEPALSNANLAVQARLGATLSQPSATKEKSNGAPTLMPSQSIVITGTQPSDMFAGSQSSATNAAQGGSRGTAPALRQTNPHKNLLFRPTYSNLMQNITQAFKETPDHAAFLVYLSAPGLHVTKHDQAVENGFVGGVATRSSGTKLHHHPSSQTAASTGPTNPPPGAGVSSSSASTTTAAMPSAVGAKSGEASEANTTTAQVANCLHPADLVPFTRKAMFLVVESTNSIAYKSLPRLFNQPFLCLMSPVEYHQNDSAQLGHLFTLFLHSPALGLLALCGIAELEPATWQTVQAAANDAILTISPCMTELISDKGLKRFLQDTLLHQLMARYIFCHVAMSHHAMHAADPAKYLPSSHPELPNDLLTAPKVVSKVKKVVTALQAEAQFPVLFPPPSPTAEKETVQIGGTDGDGAEETGNEPNQDSPMDADAPDVKLEMPLSSPNEHAMDVETKLSASS</sequence>
<feature type="compositionally biased region" description="Polar residues" evidence="1">
    <location>
        <begin position="627"/>
        <end position="636"/>
    </location>
</feature>
<dbReference type="PANTHER" id="PTHR21243">
    <property type="entry name" value="PROTEIN SCAI"/>
    <property type="match status" value="1"/>
</dbReference>
<keyword evidence="3" id="KW-1185">Reference proteome</keyword>
<feature type="region of interest" description="Disordered" evidence="1">
    <location>
        <begin position="528"/>
        <end position="558"/>
    </location>
</feature>
<proteinExistence type="predicted"/>
<comment type="caution">
    <text evidence="2">The sequence shown here is derived from an EMBL/GenBank/DDBJ whole genome shotgun (WGS) entry which is preliminary data.</text>
</comment>
<evidence type="ECO:0000313" key="3">
    <source>
        <dbReference type="Proteomes" id="UP001150569"/>
    </source>
</evidence>
<evidence type="ECO:0000313" key="2">
    <source>
        <dbReference type="EMBL" id="KAJ1925676.1"/>
    </source>
</evidence>
<accession>A0A9W8DZD8</accession>
<feature type="region of interest" description="Disordered" evidence="1">
    <location>
        <begin position="615"/>
        <end position="668"/>
    </location>
</feature>
<organism evidence="2 3">
    <name type="scientific">Tieghemiomyces parasiticus</name>
    <dbReference type="NCBI Taxonomy" id="78921"/>
    <lineage>
        <taxon>Eukaryota</taxon>
        <taxon>Fungi</taxon>
        <taxon>Fungi incertae sedis</taxon>
        <taxon>Zoopagomycota</taxon>
        <taxon>Kickxellomycotina</taxon>
        <taxon>Dimargaritomycetes</taxon>
        <taxon>Dimargaritales</taxon>
        <taxon>Dimargaritaceae</taxon>
        <taxon>Tieghemiomyces</taxon>
    </lineage>
</organism>